<dbReference type="InterPro" id="IPR011152">
    <property type="entry name" value="Pesterase_MJ0912"/>
</dbReference>
<dbReference type="Pfam" id="PF12850">
    <property type="entry name" value="Metallophos_2"/>
    <property type="match status" value="1"/>
</dbReference>
<dbReference type="InterPro" id="IPR029052">
    <property type="entry name" value="Metallo-depent_PP-like"/>
</dbReference>
<dbReference type="AlphaFoldDB" id="A0A6P1T1N8"/>
<proteinExistence type="inferred from homology"/>
<evidence type="ECO:0000259" key="2">
    <source>
        <dbReference type="Pfam" id="PF12850"/>
    </source>
</evidence>
<dbReference type="InterPro" id="IPR024654">
    <property type="entry name" value="Calcineurin-like_PHP_lpxH"/>
</dbReference>
<sequence>MEVRDLGVLEGPVLLFGGPYSNLQALEALLAEAGRLGIPPERCICTGDLVAYCADPVAVAEQVRDLELPVVQGNCEVQLAAGASDCGCGFGENSVCDLLSRGWYAAADAAVGPELRQWMGGLPGRLVFTHAGRRWAVIHGGASQISRFLWAVSDAVDLADELATLEAEIGAVDGVIAGHCGIGFVREIGRHIWVNAGVIGMPPHDGLCETEFAVLDDDGVHLQRLAYDHGAAAAAMREAGLVQGYERALESGWWPSEDVLPMALRRR</sequence>
<dbReference type="CDD" id="cd00838">
    <property type="entry name" value="MPP_superfamily"/>
    <property type="match status" value="1"/>
</dbReference>
<dbReference type="KEGG" id="amaq:GO499_08290"/>
<dbReference type="SUPFAM" id="SSF56300">
    <property type="entry name" value="Metallo-dependent phosphatases"/>
    <property type="match status" value="1"/>
</dbReference>
<organism evidence="3 4">
    <name type="scientific">Algicella marina</name>
    <dbReference type="NCBI Taxonomy" id="2683284"/>
    <lineage>
        <taxon>Bacteria</taxon>
        <taxon>Pseudomonadati</taxon>
        <taxon>Pseudomonadota</taxon>
        <taxon>Alphaproteobacteria</taxon>
        <taxon>Rhodobacterales</taxon>
        <taxon>Paracoccaceae</taxon>
        <taxon>Algicella</taxon>
    </lineage>
</organism>
<dbReference type="EMBL" id="CP046620">
    <property type="protein sequence ID" value="QHQ35199.1"/>
    <property type="molecule type" value="Genomic_DNA"/>
</dbReference>
<name>A0A6P1T1N8_9RHOB</name>
<gene>
    <name evidence="3" type="ORF">GO499_08290</name>
</gene>
<evidence type="ECO:0000256" key="1">
    <source>
        <dbReference type="ARBA" id="ARBA00008950"/>
    </source>
</evidence>
<feature type="domain" description="Calcineurin-like phosphoesterase" evidence="2">
    <location>
        <begin position="40"/>
        <end position="206"/>
    </location>
</feature>
<dbReference type="Proteomes" id="UP000464495">
    <property type="component" value="Chromosome"/>
</dbReference>
<evidence type="ECO:0000313" key="3">
    <source>
        <dbReference type="EMBL" id="QHQ35199.1"/>
    </source>
</evidence>
<comment type="similarity">
    <text evidence="1">Belongs to the metallophosphoesterase superfamily. YfcE family.</text>
</comment>
<dbReference type="PIRSF" id="PIRSF000883">
    <property type="entry name" value="Pesterase_MJ0912"/>
    <property type="match status" value="1"/>
</dbReference>
<protein>
    <submittedName>
        <fullName evidence="3">Metallophosphoesterase</fullName>
    </submittedName>
</protein>
<dbReference type="Gene3D" id="3.60.21.10">
    <property type="match status" value="1"/>
</dbReference>
<evidence type="ECO:0000313" key="4">
    <source>
        <dbReference type="Proteomes" id="UP000464495"/>
    </source>
</evidence>
<reference evidence="3 4" key="1">
    <citation type="submission" date="2019-12" db="EMBL/GenBank/DDBJ databases">
        <title>Complete genome sequence of Algicella marina strain 9Alg 56(T) isolated from the red alga Tichocarpus crinitus.</title>
        <authorList>
            <person name="Kim S.-G."/>
            <person name="Nedashkovskaya O.I."/>
        </authorList>
    </citation>
    <scope>NUCLEOTIDE SEQUENCE [LARGE SCALE GENOMIC DNA]</scope>
    <source>
        <strain evidence="3 4">9Alg 56</strain>
    </source>
</reference>
<accession>A0A6P1T1N8</accession>
<dbReference type="RefSeq" id="WP_161861764.1">
    <property type="nucleotide sequence ID" value="NZ_CP046620.1"/>
</dbReference>
<keyword evidence="4" id="KW-1185">Reference proteome</keyword>